<name>A0A0D6XP15_9STAP</name>
<dbReference type="InterPro" id="IPR036390">
    <property type="entry name" value="WH_DNA-bd_sf"/>
</dbReference>
<sequence length="231" mass="26964">MYKEKVYIKNSDNGFDSNVRQLASYLNIPVSIIKPYKDKLTLYQYKKGQVIYYSTNQIKSVYFLVNGCVLHETSNVNGDNYLRLNKEETLFPMNRLFSETSSSYEVCEALTDCKVMTFPTELLEYLCSKHERIFQSLFTKLNETIQFQVEYSMALRTSSAKERLEQILKLICLTIGEDNGEFYEIKQIMTVQLLSDLSGLSRRTTGEIVKELKEKGMIFQDKKTWIVKKSF</sequence>
<gene>
    <name evidence="5" type="primary">arcR</name>
    <name evidence="5" type="ORF">NCTC13832_00038</name>
    <name evidence="4" type="ORF">TP70_07965</name>
</gene>
<keyword evidence="2" id="KW-0010">Activator</keyword>
<feature type="domain" description="Cyclic nucleotide-binding" evidence="3">
    <location>
        <begin position="44"/>
        <end position="130"/>
    </location>
</feature>
<dbReference type="EMBL" id="JXWY01000045">
    <property type="protein sequence ID" value="KIX90377.1"/>
    <property type="molecule type" value="Genomic_DNA"/>
</dbReference>
<evidence type="ECO:0000313" key="5">
    <source>
        <dbReference type="EMBL" id="SUM56409.1"/>
    </source>
</evidence>
<evidence type="ECO:0000256" key="1">
    <source>
        <dbReference type="ARBA" id="ARBA00020091"/>
    </source>
</evidence>
<dbReference type="Proteomes" id="UP000254100">
    <property type="component" value="Unassembled WGS sequence"/>
</dbReference>
<evidence type="ECO:0000313" key="4">
    <source>
        <dbReference type="EMBL" id="KIX90377.1"/>
    </source>
</evidence>
<evidence type="ECO:0000313" key="7">
    <source>
        <dbReference type="Proteomes" id="UP000254100"/>
    </source>
</evidence>
<dbReference type="OrthoDB" id="2397993at2"/>
<dbReference type="RefSeq" id="WP_044360831.1">
    <property type="nucleotide sequence ID" value="NZ_JXWY01000045.1"/>
</dbReference>
<dbReference type="InterPro" id="IPR014710">
    <property type="entry name" value="RmlC-like_jellyroll"/>
</dbReference>
<reference evidence="5 7" key="2">
    <citation type="submission" date="2018-06" db="EMBL/GenBank/DDBJ databases">
        <authorList>
            <consortium name="Pathogen Informatics"/>
            <person name="Doyle S."/>
        </authorList>
    </citation>
    <scope>NUCLEOTIDE SEQUENCE [LARGE SCALE GENOMIC DNA]</scope>
    <source>
        <strain evidence="5 7">NCTC13832</strain>
    </source>
</reference>
<protein>
    <recommendedName>
        <fullName evidence="1">HTH-type transcriptional regulator ArcR</fullName>
    </recommendedName>
</protein>
<dbReference type="STRING" id="569857.TP70_07965"/>
<reference evidence="4 6" key="1">
    <citation type="submission" date="2015-01" db="EMBL/GenBank/DDBJ databases">
        <authorList>
            <person name="Guo J."/>
        </authorList>
    </citation>
    <scope>NUCLEOTIDE SEQUENCE [LARGE SCALE GENOMIC DNA]</scope>
    <source>
        <strain evidence="4 6">DSM 22147</strain>
    </source>
</reference>
<dbReference type="Gene3D" id="1.10.10.10">
    <property type="entry name" value="Winged helix-like DNA-binding domain superfamily/Winged helix DNA-binding domain"/>
    <property type="match status" value="1"/>
</dbReference>
<dbReference type="EMBL" id="UHDT01000001">
    <property type="protein sequence ID" value="SUM56409.1"/>
    <property type="molecule type" value="Genomic_DNA"/>
</dbReference>
<organism evidence="5 7">
    <name type="scientific">Staphylococcus microti</name>
    <dbReference type="NCBI Taxonomy" id="569857"/>
    <lineage>
        <taxon>Bacteria</taxon>
        <taxon>Bacillati</taxon>
        <taxon>Bacillota</taxon>
        <taxon>Bacilli</taxon>
        <taxon>Bacillales</taxon>
        <taxon>Staphylococcaceae</taxon>
        <taxon>Staphylococcus</taxon>
    </lineage>
</organism>
<dbReference type="Proteomes" id="UP000032366">
    <property type="component" value="Unassembled WGS sequence"/>
</dbReference>
<proteinExistence type="predicted"/>
<keyword evidence="6" id="KW-1185">Reference proteome</keyword>
<accession>A0A0D6XP15</accession>
<dbReference type="SUPFAM" id="SSF51206">
    <property type="entry name" value="cAMP-binding domain-like"/>
    <property type="match status" value="1"/>
</dbReference>
<dbReference type="SUPFAM" id="SSF46785">
    <property type="entry name" value="Winged helix' DNA-binding domain"/>
    <property type="match status" value="1"/>
</dbReference>
<dbReference type="Gene3D" id="2.60.120.10">
    <property type="entry name" value="Jelly Rolls"/>
    <property type="match status" value="1"/>
</dbReference>
<dbReference type="InterPro" id="IPR018490">
    <property type="entry name" value="cNMP-bd_dom_sf"/>
</dbReference>
<evidence type="ECO:0000313" key="6">
    <source>
        <dbReference type="Proteomes" id="UP000032366"/>
    </source>
</evidence>
<dbReference type="AlphaFoldDB" id="A0A0D6XP15"/>
<evidence type="ECO:0000256" key="2">
    <source>
        <dbReference type="ARBA" id="ARBA00023159"/>
    </source>
</evidence>
<dbReference type="InterPro" id="IPR000595">
    <property type="entry name" value="cNMP-bd_dom"/>
</dbReference>
<dbReference type="Pfam" id="PF00027">
    <property type="entry name" value="cNMP_binding"/>
    <property type="match status" value="1"/>
</dbReference>
<evidence type="ECO:0000259" key="3">
    <source>
        <dbReference type="Pfam" id="PF00027"/>
    </source>
</evidence>
<dbReference type="InterPro" id="IPR036388">
    <property type="entry name" value="WH-like_DNA-bd_sf"/>
</dbReference>